<name>A0A4Y1WTX5_9BACT</name>
<feature type="signal peptide" evidence="1">
    <location>
        <begin position="1"/>
        <end position="21"/>
    </location>
</feature>
<protein>
    <submittedName>
        <fullName evidence="2">Uncharacterized protein</fullName>
    </submittedName>
</protein>
<dbReference type="PROSITE" id="PS51257">
    <property type="entry name" value="PROKAR_LIPOPROTEIN"/>
    <property type="match status" value="1"/>
</dbReference>
<dbReference type="EMBL" id="AP019735">
    <property type="protein sequence ID" value="BBL03904.1"/>
    <property type="molecule type" value="Genomic_DNA"/>
</dbReference>
<evidence type="ECO:0000313" key="2">
    <source>
        <dbReference type="EMBL" id="BBL03904.1"/>
    </source>
</evidence>
<dbReference type="OrthoDB" id="1005189at2"/>
<accession>A0A4Y1WTX5</accession>
<proteinExistence type="predicted"/>
<keyword evidence="1" id="KW-0732">Signal</keyword>
<sequence>MKKIKFFALWALLLTPPLLLSGCGDDATDDPTPGKTPVLTIKDNALGVINVEAAGQTVTLNYEVADAVEGKLAVAKSDKEWIHDFDCETFGQITFVADENVGEELTRSATVTISYPGAESVAVEVAQNERAISIEVTEVTVASIKAKLETDDPAQTFLFNLVKKSDYDAIGSPEKFLEEELKALEEEALDSDGWFTSLEEYLDFLLSDWNPEGQNLNRDELEINTEYYIYAYGIDVKGEITTPLVRRLVKTNDLKEINFNLTVEDEGQTTATLKGNPDEKFTYYYLGYTSKTEYEDSFKGDDQQVIDNALGSIRMGIGNDGSKLPDVASVRMGEGSLEVEGLLPDTEYYALAFGIDNSVSACTKLTKTPFKTDAVAITDDCKFEVSVLDVNSILMNIAVKPSKATTRYFATVKATDEVKNMTPAQVADAEIAFQNGFTPPVDWSTDPRVFTGDQTLHSRRNLGVTIIKPETDYTVYVFGVSAEGVRTTEVATATTRTTAVVPSSMTLEVKDVKPGSETDPNDFFGGKLYYFQYGVKPSIDTEYYYTGIVKKSTYETFADDEAFMKDVVGQAGELIMMNCFMGENNAGLVSTPTPFKGSAEYSGTAIAAGEQYYIFAFGYMGAPTTALFKVDATAAVAGGSGGWEPEWPSEW</sequence>
<dbReference type="RefSeq" id="WP_141412521.1">
    <property type="nucleotide sequence ID" value="NZ_AP019735.1"/>
</dbReference>
<evidence type="ECO:0000313" key="3">
    <source>
        <dbReference type="Proteomes" id="UP000318946"/>
    </source>
</evidence>
<evidence type="ECO:0000256" key="1">
    <source>
        <dbReference type="SAM" id="SignalP"/>
    </source>
</evidence>
<dbReference type="Proteomes" id="UP000318946">
    <property type="component" value="Chromosome"/>
</dbReference>
<organism evidence="2 3">
    <name type="scientific">Alistipes communis</name>
    <dbReference type="NCBI Taxonomy" id="2585118"/>
    <lineage>
        <taxon>Bacteria</taxon>
        <taxon>Pseudomonadati</taxon>
        <taxon>Bacteroidota</taxon>
        <taxon>Bacteroidia</taxon>
        <taxon>Bacteroidales</taxon>
        <taxon>Rikenellaceae</taxon>
        <taxon>Alistipes</taxon>
    </lineage>
</organism>
<reference evidence="3" key="1">
    <citation type="submission" date="2019-06" db="EMBL/GenBank/DDBJ databases">
        <title>Alistipes onderdonkii subsp. vulgaris subsp. nov., Alistipes dispar sp. nov. and Alistipes communis sp. nov., isolated from human faeces, and creation of Alistipes onderdonkii subsp. onderdonkii subsp. nov.</title>
        <authorList>
            <person name="Sakamoto M."/>
            <person name="Ikeyama N."/>
            <person name="Ogata Y."/>
            <person name="Suda W."/>
            <person name="Iino T."/>
            <person name="Hattori M."/>
            <person name="Ohkuma M."/>
        </authorList>
    </citation>
    <scope>NUCLEOTIDE SEQUENCE [LARGE SCALE GENOMIC DNA]</scope>
    <source>
        <strain evidence="3">5CBH24</strain>
    </source>
</reference>
<feature type="chain" id="PRO_5021441368" evidence="1">
    <location>
        <begin position="22"/>
        <end position="651"/>
    </location>
</feature>
<dbReference type="AlphaFoldDB" id="A0A4Y1WTX5"/>
<dbReference type="GeneID" id="78341937"/>
<keyword evidence="3" id="KW-1185">Reference proteome</keyword>
<gene>
    <name evidence="2" type="ORF">A5CBH24_12170</name>
</gene>
<dbReference type="KEGG" id="acou:A5CBH24_12170"/>